<evidence type="ECO:0000256" key="1">
    <source>
        <dbReference type="ARBA" id="ARBA00010948"/>
    </source>
</evidence>
<feature type="domain" description="Epg5-like TPR" evidence="4">
    <location>
        <begin position="1339"/>
        <end position="1484"/>
    </location>
</feature>
<evidence type="ECO:0000256" key="3">
    <source>
        <dbReference type="SAM" id="MobiDB-lite"/>
    </source>
</evidence>
<gene>
    <name evidence="5" type="ORF">BASA50_004049</name>
</gene>
<dbReference type="PANTHER" id="PTHR31139">
    <property type="entry name" value="ECTOPIC P GRANULES PROTEIN 5 HOMOLOG"/>
    <property type="match status" value="1"/>
</dbReference>
<comment type="caution">
    <text evidence="5">The sequence shown here is derived from an EMBL/GenBank/DDBJ whole genome shotgun (WGS) entry which is preliminary data.</text>
</comment>
<feature type="compositionally biased region" description="Low complexity" evidence="3">
    <location>
        <begin position="72"/>
        <end position="95"/>
    </location>
</feature>
<accession>A0ABQ8FH35</accession>
<comment type="similarity">
    <text evidence="1">Belongs to the EPG5 family.</text>
</comment>
<evidence type="ECO:0000313" key="5">
    <source>
        <dbReference type="EMBL" id="KAH6598168.1"/>
    </source>
</evidence>
<keyword evidence="2" id="KW-0072">Autophagy</keyword>
<sequence>MEAQMQRPSSSNPSRRKKRPTRRQVDDIPDIASPLGNGLSPLASTSSSVLLGTAIDSSSLHPVNDGPAVSQALSTSTAATTTTTTTTSHANSLSSPTQQLHLQTQMPSVQLSLAGSQSASLDVCADTDSLWDNLHRSGDSALMARLASSTLYPTTDATIMHASLDGVERQHAVSVDALAEPYSRTASQSITGQSPVSMLYPAAPLIIASAPPMAAQSFYPPCTLAPSAPSFDILHGSDPSIMNSVSRQISSEQSVLDSASRNILMTAEYQEHTVLVQEFRSRNSRLSVSDPFYEKVLLYETAFKNTVRVRSQLSAARLSAKNMAGRLWTLTRTPKNASSVCSDEQLVSHTYTDEEATYDSAIEQGLVLAWNDARTLYNSHLNKALFETKMSKIWIQNTLDTFLETHFKASLSMIQTHPFSFVQDWEEINGTDRDIRQLLTYLDVLFLFERHGVPTLYSGSSPLLVPLRPHTSRGDKPSPTYPQSAVAVDDEPSLFRKDLRSWISYVAAVVIRLGGPSAHREILLHAIRCPGIGNWGAYLIQWPLPKKWTSIWIKQYLVSLCTFVGAIEELEETEAQKASDVAYVNASLRRLEVEDEWVVIDQHLFSPPSPRTVVFLREDDYMRILSQFNLFSMFESLMFHCLVEHSTTISIPHVQHASPEPMPFSLVFFFSNEVMSAFKRSITLLPNTYRLFLRCFCEAIVLFSCTMAKHLPLSASLETRRDFHPTTLQQPHAPNPSIQAEFDEFVFRLACVLLENCQLGLWECLLRIPFESVSLNMRRRIFSSAISGELYTKNQSNNSDLLCSLSIVLLSNPTQAEFFFQFLVALLCGALSVSKTAATNGSDRSLLVHTDGHLVIADVSRLITMVFDSCLLPHDIQSAMLDPVTSCLSTISARFPSSMSHILTATWMGFSKLETIAEHIFSSLPLERYPLNSSDLDILQSLLNDPIGSSRFKFAQFVISRIGWNSLQDHGSVLISQRHQRVFAIYLVHRAIDIQSSKENMTGIVSTTTAVAFATVEQVSKQILLPSNIKLFTDLKGDFLTWCWKIIRTLNIYQPPELPDVYLTSTYDRPYEPLDSPLMSSLLAHSKYDALAAFVLMLVSDIGHHYSQFELHGWSLLAIILEKGPIHSFLQASYLVMRLFVASKAVTLLETAEFGKLFKGVYRTAVAADPVSLRDSNNTIGSFIVSTLREATDSGAQETHAKFAAEFWLQTVFVDKEWSHCPSALAVLDLVCEFYIAAGKSHILHKVFTGEYHTLLAVYHKNQSNSFKFSYSHPVESIYSLANTIEYLGSIYPTLVPTTVQTNSLGITLGGIVNKDKVAYGWLIYEALFVESLSERPSFQQIGRVLSNDLKMTVQQAVLSCRNDTGGNLGHEKPVESYSIFRWAMQILQLPLDHVAMPLFLQSFFSLYFERPLSGQTHASFGNRFLPPSHSYLQRLPELLDRLCSAKELSHGTHDREMLRIYRAMRLWLKEPRICSVGLSLFSDNEPFLIDRLRECNVFDGVKSTPSWVWLISKSSLQKAPASSSFTGVTVDLISPAPISFGDLVVGNGEDTYSGGAEPHLAMATHSTVTTISGLGYSIASAPPLVFRIPLIPPNHTLTQKSVMGIFEKELKEIMDASHIYISHASRLEESQKSCLENLRQLYTINKRLIRVERTCSSRCTGHAIIQCHLQEAEINVGMRNSASDFAQQADLVLLTDYLDAKLCISGLKILGIIDWLSHFPGQPIKADDDSHSASTSDYSRILESIFFGVVESLGSVSVYAPAAFLADIAVRQLGENVAALSEHQTIRIFDLLQKENMPSLLGKLFNPCRTPDNFPRFYGTLAKTLNGANLQPIFKSFDLQFWLKQSTPTRTHLQKKELFHVILEACEKDTDGGLHDAMMVQLFLLEQPGIWLDCIPLLIESTIMRKVGHDSINGILEHLLKTIQTEEDLNDRFDQFLASASLVLIDLTRESLKDLTTALISCFNKSISSSIFMDSNSTGIFQPLKFSCLLVFSEPFQSICSPVHFIDAYETIMSFFAPYMTLERQHDIVSPQEPRYRMLHNWTSDEEPFVHIILSLFFRAISKLCNIYSSTEQYLPLIWRFYSEVLESGANTVFLRTLEAFALKNDWGSYTIQLAMVGRVKKWLLLDSFSNESIGFVAKVLRLSIKSPTLASNLLLWQVTLSILHRGDSIWPVDAERTDAFQGLVHWITVHSDSHFLTAEDYSELIRGFPLEWAKQTTTTLLTDKTSHSSLTLGLMLLRELGGFGDSLVTGASSNLRTYISLVCTLVETQVKAEQLPAILGTTKLNFASDSIGGIIHETLRFAEVVSAPKISHSTSDQPLFHSVQCVISLLNICNRESKIFPKLWGGFILAARGSDHPMVYLMAACHSMSSIEHMAMIAELTISKHVSLNGDPEQWNVISNILQIPELDETTFIRHCLNHALAFTLYAHSFKQLSEHSSNIEQKIMMGERLGVWIESIRVEHVDQAQECLELSTLLLPANHSRLRAHLPLVSDALFRWSEDRSNQGIWATLGFGPVSRLSVEFRFCSRLFALFVSIRLIDSDADEQRAKLMDTFARMQQSSEYNKLGNLMDEANTLLSDTAIDLSALSSIVDKFTRKLFPLWGSLTTLPHSQPSNDQGIP</sequence>
<protein>
    <recommendedName>
        <fullName evidence="4">Epg5-like TPR domain-containing protein</fullName>
    </recommendedName>
</protein>
<dbReference type="EMBL" id="JAFCIX010000116">
    <property type="protein sequence ID" value="KAH6598168.1"/>
    <property type="molecule type" value="Genomic_DNA"/>
</dbReference>
<dbReference type="PANTHER" id="PTHR31139:SF4">
    <property type="entry name" value="ECTOPIC P GRANULES PROTEIN 5 HOMOLOG"/>
    <property type="match status" value="1"/>
</dbReference>
<dbReference type="InterPro" id="IPR058750">
    <property type="entry name" value="TPR_Epg5"/>
</dbReference>
<proteinExistence type="inferred from homology"/>
<keyword evidence="6" id="KW-1185">Reference proteome</keyword>
<evidence type="ECO:0000313" key="6">
    <source>
        <dbReference type="Proteomes" id="UP001648503"/>
    </source>
</evidence>
<feature type="region of interest" description="Disordered" evidence="3">
    <location>
        <begin position="65"/>
        <end position="103"/>
    </location>
</feature>
<organism evidence="5 6">
    <name type="scientific">Batrachochytrium salamandrivorans</name>
    <dbReference type="NCBI Taxonomy" id="1357716"/>
    <lineage>
        <taxon>Eukaryota</taxon>
        <taxon>Fungi</taxon>
        <taxon>Fungi incertae sedis</taxon>
        <taxon>Chytridiomycota</taxon>
        <taxon>Chytridiomycota incertae sedis</taxon>
        <taxon>Chytridiomycetes</taxon>
        <taxon>Rhizophydiales</taxon>
        <taxon>Rhizophydiales incertae sedis</taxon>
        <taxon>Batrachochytrium</taxon>
    </lineage>
</organism>
<dbReference type="Pfam" id="PF26573">
    <property type="entry name" value="TPR_Epg5_2"/>
    <property type="match status" value="1"/>
</dbReference>
<feature type="region of interest" description="Disordered" evidence="3">
    <location>
        <begin position="1"/>
        <end position="40"/>
    </location>
</feature>
<reference evidence="5 6" key="1">
    <citation type="submission" date="2021-02" db="EMBL/GenBank/DDBJ databases">
        <title>Variation within the Batrachochytrium salamandrivorans European outbreak.</title>
        <authorList>
            <person name="Kelly M."/>
            <person name="Pasmans F."/>
            <person name="Shea T.P."/>
            <person name="Munoz J.F."/>
            <person name="Carranza S."/>
            <person name="Cuomo C.A."/>
            <person name="Martel A."/>
        </authorList>
    </citation>
    <scope>NUCLEOTIDE SEQUENCE [LARGE SCALE GENOMIC DNA]</scope>
    <source>
        <strain evidence="5 6">AMFP18/2</strain>
    </source>
</reference>
<dbReference type="Proteomes" id="UP001648503">
    <property type="component" value="Unassembled WGS sequence"/>
</dbReference>
<dbReference type="InterPro" id="IPR051436">
    <property type="entry name" value="Autophagy-related_EPG5"/>
</dbReference>
<name>A0ABQ8FH35_9FUNG</name>
<evidence type="ECO:0000259" key="4">
    <source>
        <dbReference type="Pfam" id="PF26573"/>
    </source>
</evidence>
<evidence type="ECO:0000256" key="2">
    <source>
        <dbReference type="ARBA" id="ARBA00023006"/>
    </source>
</evidence>